<reference evidence="2" key="1">
    <citation type="journal article" date="2023" name="G3 (Bethesda)">
        <title>Genome assembly and association tests identify interacting loci associated with vigor, precocity, and sex in interspecific pistachio rootstocks.</title>
        <authorList>
            <person name="Palmer W."/>
            <person name="Jacygrad E."/>
            <person name="Sagayaradj S."/>
            <person name="Cavanaugh K."/>
            <person name="Han R."/>
            <person name="Bertier L."/>
            <person name="Beede B."/>
            <person name="Kafkas S."/>
            <person name="Golino D."/>
            <person name="Preece J."/>
            <person name="Michelmore R."/>
        </authorList>
    </citation>
    <scope>NUCLEOTIDE SEQUENCE [LARGE SCALE GENOMIC DNA]</scope>
</reference>
<evidence type="ECO:0000313" key="1">
    <source>
        <dbReference type="EMBL" id="KAJ0075764.1"/>
    </source>
</evidence>
<proteinExistence type="predicted"/>
<gene>
    <name evidence="1" type="ORF">Patl1_33941</name>
</gene>
<accession>A0ACC0ZT51</accession>
<protein>
    <submittedName>
        <fullName evidence="1">Uncharacterized protein</fullName>
    </submittedName>
</protein>
<keyword evidence="2" id="KW-1185">Reference proteome</keyword>
<name>A0ACC0ZT51_9ROSI</name>
<dbReference type="Proteomes" id="UP001164250">
    <property type="component" value="Chromosome 15"/>
</dbReference>
<evidence type="ECO:0000313" key="2">
    <source>
        <dbReference type="Proteomes" id="UP001164250"/>
    </source>
</evidence>
<sequence length="108" mass="11496">MYPAGPLLVPHEIFGGVHGRRLPFTTSNGVISALASLGSQTPSSGGSVSTIDTKNRTGTAIKITMNIFFVALVGSCLALPEYLLCCAFLTHYGYQYRSGFPGPYPGFY</sequence>
<dbReference type="EMBL" id="CM047910">
    <property type="protein sequence ID" value="KAJ0075764.1"/>
    <property type="molecule type" value="Genomic_DNA"/>
</dbReference>
<organism evidence="1 2">
    <name type="scientific">Pistacia atlantica</name>
    <dbReference type="NCBI Taxonomy" id="434234"/>
    <lineage>
        <taxon>Eukaryota</taxon>
        <taxon>Viridiplantae</taxon>
        <taxon>Streptophyta</taxon>
        <taxon>Embryophyta</taxon>
        <taxon>Tracheophyta</taxon>
        <taxon>Spermatophyta</taxon>
        <taxon>Magnoliopsida</taxon>
        <taxon>eudicotyledons</taxon>
        <taxon>Gunneridae</taxon>
        <taxon>Pentapetalae</taxon>
        <taxon>rosids</taxon>
        <taxon>malvids</taxon>
        <taxon>Sapindales</taxon>
        <taxon>Anacardiaceae</taxon>
        <taxon>Pistacia</taxon>
    </lineage>
</organism>
<comment type="caution">
    <text evidence="1">The sequence shown here is derived from an EMBL/GenBank/DDBJ whole genome shotgun (WGS) entry which is preliminary data.</text>
</comment>